<sequence length="923" mass="102166">MSNDENFDQESLQHSDPALSPLTPLSDAADDNIEDLNPSKKVKLSDQSPPASSKARKVLILHHPQDNHRQSNSSKNHESFNHNQLDPQSISTSDQPASPIMSITRNARFVFRPPKSTPSQAKLSAQIKLQGPSQFGQNSSNSPILPRLHNETHGSKTLPAHLKAYGPLWEPPAFVHLVYQHSYGWELQSKPIQLNHLLRKRLQAAEANLLYGPTVELSSDTSWYKSKWNLHLNRQNDLWGGWYNHLTLDPNLILTYLVNDHQIQDFLSTGVQFPDPLLQSYPWSPDLIIYHNLSNHWATNSTLGSLNLYAGPFKVHQTDHDGKPLISQNKITFQRFASCRLSKLVPEKAGYIFNAGAPVWSMDFLPGTDLRRNPPSIFKHQDEISCDFLAISTLSQDPGLLPPSEIHNQKTDIKSAIQIWKIPFLEPQKLSETLVNRNKNTQEEQPHLGFDAIGSNGYPSWHQETIEHPQLSMLLALPSQATCVRWCPRGGYRTSSTLENEHFFQTSHEPFQASQSISSLGLIAIALLNGKVGLYSVPHPAQVNSLIDPLTDPKISNHVAVLNLTPVAWLLLSDTSCLTLDWANHDLIAGGCINGNIAIWHLHSVLQSCPSPLGSEPLFIRPTHFLTLHSAPVRSITWVRTPPVNQFGQVDIDGDPTFLATTGYDGSVNLLDTVDLAASTRLMHERGETTSIVFSPPLGCLHLADSDYSIKAIYLKPRDLGVSKKILVQLGLIWQIAASDFHSFLAYAAADGACGLASLIRPQKYRSRATMWAPKVYRMDFNRNNSELRMLDNLMPEPRSQDGTAVTNEQVGQTKMTNNKKGKATEKTKKKAANLKASQALQSSSPVATYPQIVAVQCVSWCSSLKRASILASGMACGLVRIDSVEGGWSKITSGVASINELLACDGNGQNDIDPTGMDDDEF</sequence>
<dbReference type="InterPro" id="IPR052416">
    <property type="entry name" value="GTF3C_component"/>
</dbReference>
<dbReference type="GO" id="GO:0005634">
    <property type="term" value="C:nucleus"/>
    <property type="evidence" value="ECO:0007669"/>
    <property type="project" value="UniProtKB-SubCell"/>
</dbReference>
<evidence type="ECO:0000313" key="6">
    <source>
        <dbReference type="Proteomes" id="UP000765509"/>
    </source>
</evidence>
<comment type="caution">
    <text evidence="5">The sequence shown here is derived from an EMBL/GenBank/DDBJ whole genome shotgun (WGS) entry which is preliminary data.</text>
</comment>
<dbReference type="PANTHER" id="PTHR15052:SF2">
    <property type="entry name" value="GENERAL TRANSCRIPTION FACTOR 3C POLYPEPTIDE 2"/>
    <property type="match status" value="1"/>
</dbReference>
<evidence type="ECO:0000256" key="1">
    <source>
        <dbReference type="ARBA" id="ARBA00004123"/>
    </source>
</evidence>
<dbReference type="InterPro" id="IPR001680">
    <property type="entry name" value="WD40_rpt"/>
</dbReference>
<dbReference type="SMART" id="SM00320">
    <property type="entry name" value="WD40"/>
    <property type="match status" value="3"/>
</dbReference>
<feature type="compositionally biased region" description="Basic residues" evidence="4">
    <location>
        <begin position="818"/>
        <end position="831"/>
    </location>
</feature>
<dbReference type="GO" id="GO:0000127">
    <property type="term" value="C:transcription factor TFIIIC complex"/>
    <property type="evidence" value="ECO:0007669"/>
    <property type="project" value="TreeGrafter"/>
</dbReference>
<feature type="compositionally biased region" description="Polar residues" evidence="4">
    <location>
        <begin position="801"/>
        <end position="816"/>
    </location>
</feature>
<name>A0A9Q3GND5_9BASI</name>
<accession>A0A9Q3GND5</accession>
<dbReference type="PANTHER" id="PTHR15052">
    <property type="entry name" value="RNA POLYMERASE III TRANSCRIPTION INITIATION FACTOR COMPLEX SUBUNIT"/>
    <property type="match status" value="1"/>
</dbReference>
<gene>
    <name evidence="5" type="ORF">O181_012885</name>
</gene>
<evidence type="ECO:0000313" key="5">
    <source>
        <dbReference type="EMBL" id="MBW0473170.1"/>
    </source>
</evidence>
<feature type="compositionally biased region" description="Basic and acidic residues" evidence="4">
    <location>
        <begin position="63"/>
        <end position="80"/>
    </location>
</feature>
<dbReference type="Proteomes" id="UP000765509">
    <property type="component" value="Unassembled WGS sequence"/>
</dbReference>
<evidence type="ECO:0000256" key="4">
    <source>
        <dbReference type="SAM" id="MobiDB-lite"/>
    </source>
</evidence>
<feature type="region of interest" description="Disordered" evidence="4">
    <location>
        <begin position="1"/>
        <end position="98"/>
    </location>
</feature>
<keyword evidence="6" id="KW-1185">Reference proteome</keyword>
<organism evidence="5 6">
    <name type="scientific">Austropuccinia psidii MF-1</name>
    <dbReference type="NCBI Taxonomy" id="1389203"/>
    <lineage>
        <taxon>Eukaryota</taxon>
        <taxon>Fungi</taxon>
        <taxon>Dikarya</taxon>
        <taxon>Basidiomycota</taxon>
        <taxon>Pucciniomycotina</taxon>
        <taxon>Pucciniomycetes</taxon>
        <taxon>Pucciniales</taxon>
        <taxon>Sphaerophragmiaceae</taxon>
        <taxon>Austropuccinia</taxon>
    </lineage>
</organism>
<dbReference type="SUPFAM" id="SSF50978">
    <property type="entry name" value="WD40 repeat-like"/>
    <property type="match status" value="1"/>
</dbReference>
<dbReference type="EMBL" id="AVOT02003318">
    <property type="protein sequence ID" value="MBW0473170.1"/>
    <property type="molecule type" value="Genomic_DNA"/>
</dbReference>
<comment type="subcellular location">
    <subcellularLocation>
        <location evidence="1">Nucleus</location>
    </subcellularLocation>
</comment>
<feature type="compositionally biased region" description="Polar residues" evidence="4">
    <location>
        <begin position="81"/>
        <end position="98"/>
    </location>
</feature>
<keyword evidence="3" id="KW-0539">Nucleus</keyword>
<feature type="region of interest" description="Disordered" evidence="4">
    <location>
        <begin position="797"/>
        <end position="831"/>
    </location>
</feature>
<dbReference type="InterPro" id="IPR015943">
    <property type="entry name" value="WD40/YVTN_repeat-like_dom_sf"/>
</dbReference>
<evidence type="ECO:0000256" key="3">
    <source>
        <dbReference type="ARBA" id="ARBA00023242"/>
    </source>
</evidence>
<reference evidence="5" key="1">
    <citation type="submission" date="2021-03" db="EMBL/GenBank/DDBJ databases">
        <title>Draft genome sequence of rust myrtle Austropuccinia psidii MF-1, a brazilian biotype.</title>
        <authorList>
            <person name="Quecine M.C."/>
            <person name="Pachon D.M.R."/>
            <person name="Bonatelli M.L."/>
            <person name="Correr F.H."/>
            <person name="Franceschini L.M."/>
            <person name="Leite T.F."/>
            <person name="Margarido G.R.A."/>
            <person name="Almeida C.A."/>
            <person name="Ferrarezi J.A."/>
            <person name="Labate C.A."/>
        </authorList>
    </citation>
    <scope>NUCLEOTIDE SEQUENCE</scope>
    <source>
        <strain evidence="5">MF-1</strain>
    </source>
</reference>
<dbReference type="GO" id="GO:0006383">
    <property type="term" value="P:transcription by RNA polymerase III"/>
    <property type="evidence" value="ECO:0007669"/>
    <property type="project" value="TreeGrafter"/>
</dbReference>
<protein>
    <submittedName>
        <fullName evidence="5">Uncharacterized protein</fullName>
    </submittedName>
</protein>
<dbReference type="OrthoDB" id="2506344at2759"/>
<dbReference type="Gene3D" id="2.130.10.10">
    <property type="entry name" value="YVTN repeat-like/Quinoprotein amine dehydrogenase"/>
    <property type="match status" value="1"/>
</dbReference>
<dbReference type="AlphaFoldDB" id="A0A9Q3GND5"/>
<dbReference type="InterPro" id="IPR036322">
    <property type="entry name" value="WD40_repeat_dom_sf"/>
</dbReference>
<keyword evidence="2" id="KW-0804">Transcription</keyword>
<proteinExistence type="predicted"/>
<evidence type="ECO:0000256" key="2">
    <source>
        <dbReference type="ARBA" id="ARBA00023163"/>
    </source>
</evidence>